<dbReference type="Proteomes" id="UP000281406">
    <property type="component" value="Unassembled WGS sequence"/>
</dbReference>
<name>A0A3N0Z2L7_ANAGA</name>
<organism evidence="1 2">
    <name type="scientific">Anabarilius grahami</name>
    <name type="common">Kanglang fish</name>
    <name type="synonym">Barilius grahami</name>
    <dbReference type="NCBI Taxonomy" id="495550"/>
    <lineage>
        <taxon>Eukaryota</taxon>
        <taxon>Metazoa</taxon>
        <taxon>Chordata</taxon>
        <taxon>Craniata</taxon>
        <taxon>Vertebrata</taxon>
        <taxon>Euteleostomi</taxon>
        <taxon>Actinopterygii</taxon>
        <taxon>Neopterygii</taxon>
        <taxon>Teleostei</taxon>
        <taxon>Ostariophysi</taxon>
        <taxon>Cypriniformes</taxon>
        <taxon>Xenocyprididae</taxon>
        <taxon>Xenocypridinae</taxon>
        <taxon>Xenocypridinae incertae sedis</taxon>
        <taxon>Anabarilius</taxon>
    </lineage>
</organism>
<accession>A0A3N0Z2L7</accession>
<evidence type="ECO:0000313" key="2">
    <source>
        <dbReference type="Proteomes" id="UP000281406"/>
    </source>
</evidence>
<reference evidence="1 2" key="1">
    <citation type="submission" date="2018-10" db="EMBL/GenBank/DDBJ databases">
        <title>Genome assembly for a Yunnan-Guizhou Plateau 3E fish, Anabarilius grahami (Regan), and its evolutionary and genetic applications.</title>
        <authorList>
            <person name="Jiang W."/>
        </authorList>
    </citation>
    <scope>NUCLEOTIDE SEQUENCE [LARGE SCALE GENOMIC DNA]</scope>
    <source>
        <strain evidence="1">AG-KIZ</strain>
        <tissue evidence="1">Muscle</tissue>
    </source>
</reference>
<proteinExistence type="predicted"/>
<protein>
    <submittedName>
        <fullName evidence="1">Uncharacterized protein</fullName>
    </submittedName>
</protein>
<keyword evidence="2" id="KW-1185">Reference proteome</keyword>
<comment type="caution">
    <text evidence="1">The sequence shown here is derived from an EMBL/GenBank/DDBJ whole genome shotgun (WGS) entry which is preliminary data.</text>
</comment>
<dbReference type="EMBL" id="RJVU01015592">
    <property type="protein sequence ID" value="ROL52493.1"/>
    <property type="molecule type" value="Genomic_DNA"/>
</dbReference>
<dbReference type="AlphaFoldDB" id="A0A3N0Z2L7"/>
<gene>
    <name evidence="1" type="ORF">DPX16_6177</name>
</gene>
<sequence length="114" mass="12797">MMAYRMTILGLKLTREFGELQCVPSLKETTHLPPVQHSCLRGKRIPSSTVTHHINLCPFDRRYAHLFMGTTFLATAWGYVCDSQWSGCLCFQASDYTLLCVFVCFGGGVALETL</sequence>
<evidence type="ECO:0000313" key="1">
    <source>
        <dbReference type="EMBL" id="ROL52493.1"/>
    </source>
</evidence>